<organism evidence="1 2">
    <name type="scientific">Chitinophaga pinensis (strain ATCC 43595 / DSM 2588 / LMG 13176 / NBRC 15968 / NCIMB 11800 / UQM 2034)</name>
    <dbReference type="NCBI Taxonomy" id="485918"/>
    <lineage>
        <taxon>Bacteria</taxon>
        <taxon>Pseudomonadati</taxon>
        <taxon>Bacteroidota</taxon>
        <taxon>Chitinophagia</taxon>
        <taxon>Chitinophagales</taxon>
        <taxon>Chitinophagaceae</taxon>
        <taxon>Chitinophaga</taxon>
    </lineage>
</organism>
<evidence type="ECO:0000313" key="1">
    <source>
        <dbReference type="EMBL" id="ACU57769.1"/>
    </source>
</evidence>
<gene>
    <name evidence="1" type="ordered locus">Cpin_0269</name>
</gene>
<name>A0A979GPY2_CHIPD</name>
<sequence>MNSDIFGTWHRYNCPTRQGNQLKKLIFNILYIKVSAL</sequence>
<dbReference type="EMBL" id="CP001699">
    <property type="protein sequence ID" value="ACU57769.1"/>
    <property type="molecule type" value="Genomic_DNA"/>
</dbReference>
<reference evidence="1 2" key="2">
    <citation type="journal article" date="2010" name="Stand. Genomic Sci.">
        <title>Complete genome sequence of Chitinophaga pinensis type strain (UQM 2034).</title>
        <authorList>
            <person name="Glavina Del Rio T."/>
            <person name="Abt B."/>
            <person name="Spring S."/>
            <person name="Lapidus A."/>
            <person name="Nolan M."/>
            <person name="Tice H."/>
            <person name="Copeland A."/>
            <person name="Cheng J.F."/>
            <person name="Chen F."/>
            <person name="Bruce D."/>
            <person name="Goodwin L."/>
            <person name="Pitluck S."/>
            <person name="Ivanova N."/>
            <person name="Mavromatis K."/>
            <person name="Mikhailova N."/>
            <person name="Pati A."/>
            <person name="Chen A."/>
            <person name="Palaniappan K."/>
            <person name="Land M."/>
            <person name="Hauser L."/>
            <person name="Chang Y.J."/>
            <person name="Jeffries C.D."/>
            <person name="Chain P."/>
            <person name="Saunders E."/>
            <person name="Detter J.C."/>
            <person name="Brettin T."/>
            <person name="Rohde M."/>
            <person name="Goker M."/>
            <person name="Bristow J."/>
            <person name="Eisen J.A."/>
            <person name="Markowitz V."/>
            <person name="Hugenholtz P."/>
            <person name="Kyrpides N.C."/>
            <person name="Klenk H.P."/>
            <person name="Lucas S."/>
        </authorList>
    </citation>
    <scope>NUCLEOTIDE SEQUENCE [LARGE SCALE GENOMIC DNA]</scope>
    <source>
        <strain evidence="2">ATCC 43595 / DSM 2588 / LMG 13176 / NBRC 15968 / NCIMB 11800 / UQM 2034</strain>
    </source>
</reference>
<accession>A0A979GPY2</accession>
<reference evidence="2" key="1">
    <citation type="submission" date="2009-08" db="EMBL/GenBank/DDBJ databases">
        <title>The complete genome of Chitinophaga pinensis DSM 2588.</title>
        <authorList>
            <consortium name="US DOE Joint Genome Institute (JGI-PGF)"/>
            <person name="Lucas S."/>
            <person name="Copeland A."/>
            <person name="Lapidus A."/>
            <person name="Glavina del Rio T."/>
            <person name="Dalin E."/>
            <person name="Tice H."/>
            <person name="Bruce D."/>
            <person name="Goodwin L."/>
            <person name="Pitluck S."/>
            <person name="Kyrpides N."/>
            <person name="Mavromatis K."/>
            <person name="Ivanova N."/>
            <person name="Mikhailova N."/>
            <person name="Sims D."/>
            <person name="Meinche L."/>
            <person name="Brettin T."/>
            <person name="Detter J.C."/>
            <person name="Han C."/>
            <person name="Larimer F."/>
            <person name="Land M."/>
            <person name="Hauser L."/>
            <person name="Markowitz V."/>
            <person name="Cheng J.-F."/>
            <person name="Hugenholtz P."/>
            <person name="Woyke T."/>
            <person name="Wu D."/>
            <person name="Spring S."/>
            <person name="Klenk H.-P."/>
            <person name="Eisen J.A."/>
        </authorList>
    </citation>
    <scope>NUCLEOTIDE SEQUENCE [LARGE SCALE GENOMIC DNA]</scope>
    <source>
        <strain evidence="2">ATCC 43595 / DSM 2588 / LMG 13176 / NBRC 15968 / NCIMB 11800 / UQM 2034</strain>
    </source>
</reference>
<dbReference type="KEGG" id="cpi:Cpin_0269"/>
<evidence type="ECO:0000313" key="2">
    <source>
        <dbReference type="Proteomes" id="UP000002215"/>
    </source>
</evidence>
<protein>
    <submittedName>
        <fullName evidence="1">Uncharacterized protein</fullName>
    </submittedName>
</protein>
<proteinExistence type="predicted"/>
<dbReference type="Proteomes" id="UP000002215">
    <property type="component" value="Chromosome"/>
</dbReference>
<dbReference type="AlphaFoldDB" id="A0A979GPY2"/>